<keyword evidence="8" id="KW-0267">Excision nuclease</keyword>
<evidence type="ECO:0000256" key="7">
    <source>
        <dbReference type="ARBA" id="ARBA00022840"/>
    </source>
</evidence>
<keyword evidence="5" id="KW-0227">DNA damage</keyword>
<keyword evidence="7" id="KW-0067">ATP-binding</keyword>
<evidence type="ECO:0000256" key="3">
    <source>
        <dbReference type="ARBA" id="ARBA00022737"/>
    </source>
</evidence>
<dbReference type="PANTHER" id="PTHR43152">
    <property type="entry name" value="UVRABC SYSTEM PROTEIN A"/>
    <property type="match status" value="1"/>
</dbReference>
<evidence type="ECO:0000256" key="11">
    <source>
        <dbReference type="ARBA" id="ARBA00038000"/>
    </source>
</evidence>
<protein>
    <recommendedName>
        <fullName evidence="12">UvrABC system protein A</fullName>
    </recommendedName>
    <alternativeName>
        <fullName evidence="13">Excinuclease ABC subunit A</fullName>
    </alternativeName>
</protein>
<reference evidence="15 16" key="1">
    <citation type="submission" date="2018-06" db="EMBL/GenBank/DDBJ databases">
        <title>Genomic Encyclopedia of Type Strains, Phase IV (KMG-IV): sequencing the most valuable type-strain genomes for metagenomic binning, comparative biology and taxonomic classification.</title>
        <authorList>
            <person name="Goeker M."/>
        </authorList>
    </citation>
    <scope>NUCLEOTIDE SEQUENCE [LARGE SCALE GENOMIC DNA]</scope>
    <source>
        <strain evidence="15 16">DSM 45521</strain>
    </source>
</reference>
<dbReference type="PROSITE" id="PS00211">
    <property type="entry name" value="ABC_TRANSPORTER_1"/>
    <property type="match status" value="1"/>
</dbReference>
<evidence type="ECO:0000259" key="14">
    <source>
        <dbReference type="PROSITE" id="PS50893"/>
    </source>
</evidence>
<evidence type="ECO:0000256" key="9">
    <source>
        <dbReference type="ARBA" id="ARBA00023125"/>
    </source>
</evidence>
<keyword evidence="4" id="KW-0547">Nucleotide-binding</keyword>
<dbReference type="GO" id="GO:0003677">
    <property type="term" value="F:DNA binding"/>
    <property type="evidence" value="ECO:0007669"/>
    <property type="project" value="UniProtKB-KW"/>
</dbReference>
<evidence type="ECO:0000256" key="2">
    <source>
        <dbReference type="ARBA" id="ARBA00022490"/>
    </source>
</evidence>
<evidence type="ECO:0000313" key="16">
    <source>
        <dbReference type="Proteomes" id="UP000247591"/>
    </source>
</evidence>
<evidence type="ECO:0000256" key="10">
    <source>
        <dbReference type="ARBA" id="ARBA00023204"/>
    </source>
</evidence>
<keyword evidence="6" id="KW-0228">DNA excision</keyword>
<feature type="domain" description="ABC transporter" evidence="14">
    <location>
        <begin position="488"/>
        <end position="783"/>
    </location>
</feature>
<evidence type="ECO:0000256" key="6">
    <source>
        <dbReference type="ARBA" id="ARBA00022769"/>
    </source>
</evidence>
<evidence type="ECO:0000256" key="4">
    <source>
        <dbReference type="ARBA" id="ARBA00022741"/>
    </source>
</evidence>
<evidence type="ECO:0000256" key="12">
    <source>
        <dbReference type="ARBA" id="ARBA00039316"/>
    </source>
</evidence>
<dbReference type="GO" id="GO:0005524">
    <property type="term" value="F:ATP binding"/>
    <property type="evidence" value="ECO:0007669"/>
    <property type="project" value="UniProtKB-KW"/>
</dbReference>
<keyword evidence="3" id="KW-0677">Repeat</keyword>
<dbReference type="RefSeq" id="WP_110467559.1">
    <property type="nucleotide sequence ID" value="NZ_QJSP01000001.1"/>
</dbReference>
<comment type="similarity">
    <text evidence="11">Belongs to the ABC transporter superfamily. UvrA family.</text>
</comment>
<dbReference type="Gene3D" id="1.10.8.280">
    <property type="entry name" value="ABC transporter ATPase domain-like"/>
    <property type="match status" value="1"/>
</dbReference>
<comment type="caution">
    <text evidence="15">The sequence shown here is derived from an EMBL/GenBank/DDBJ whole genome shotgun (WGS) entry which is preliminary data.</text>
</comment>
<keyword evidence="2" id="KW-0963">Cytoplasm</keyword>
<keyword evidence="9" id="KW-0238">DNA-binding</keyword>
<dbReference type="GO" id="GO:0016887">
    <property type="term" value="F:ATP hydrolysis activity"/>
    <property type="evidence" value="ECO:0007669"/>
    <property type="project" value="InterPro"/>
</dbReference>
<dbReference type="GO" id="GO:0004518">
    <property type="term" value="F:nuclease activity"/>
    <property type="evidence" value="ECO:0007669"/>
    <property type="project" value="UniProtKB-KW"/>
</dbReference>
<evidence type="ECO:0000313" key="15">
    <source>
        <dbReference type="EMBL" id="PYE20807.1"/>
    </source>
</evidence>
<dbReference type="PROSITE" id="PS50893">
    <property type="entry name" value="ABC_TRANSPORTER_2"/>
    <property type="match status" value="1"/>
</dbReference>
<dbReference type="PANTHER" id="PTHR43152:SF2">
    <property type="entry name" value="DRUG RESISTANCE ABC TRANSPORTER"/>
    <property type="match status" value="1"/>
</dbReference>
<sequence length="794" mass="84972">MATRKVSRQSSQHIADTHDLIRVQGARVNNLKDISVEIPKRRLTVFTGVSGSGKSSLVFSTIAAESQRMINETYSAFVQGFMPTLARPEVDVMDGLTTAIIVDQQRMGSDPRSTVGTATDANAMLRILFSRLGKPHIGSPQAYSFNVASISGAGAVTIERGGRETKERREFSITGGMCPRCEGRGSVSDIDLTALYDSSKSLNESAITIPGYSMEGWYGRIYRGCGYFDPDKPIAKFTKKQLNDLLYREPTKIKVDGINLTYSGLIPQIQKSFLSKDVDAMQPHIRAFVERAVTFATCPDCAGTRLSEAARSSKIDKVSIADACAMQISDLAQWVRGLDEPSVAGLLSTLQQTLDSFVEIGLGYLSLDRPSGTLSGGEAQRTKMIRHLGSSLTDVTYVFDEPTIGLHPHDIERMNNLLLRLRDKGNTVLVVEHKPETIAIGDHVVDLGPRAGSEGGEVMFEGTVEGLRASDTLTGHHLDDRAALKEAVREHSGALKVRGADSHNLQDVDVDIPLGVLVVLTGVAGSGKSSLIQGSVTGLDEVVSVDQTPIKGSRRSNPATYTGLLEPIRKAFAKANGVKPALFSANSEGACPTCNGAGVIYSDLAMMAGVASRCEECDGKRFQAAVLEFTFGGRDISEVLGMSVAEAAEFFGDGEAKLPAAHKILERLADVGLGYIKLGQPLTTLSGGERQRIKLATQMAGKGEVYVLDEPTTGLHLADVENLLGLLDRLVESGKSVIVIEHHQAVMAHADWIIDLGPGAGHDGGRIVFEGTPADLVADRSTLTGQHLAAYVGN</sequence>
<evidence type="ECO:0000256" key="13">
    <source>
        <dbReference type="ARBA" id="ARBA00042156"/>
    </source>
</evidence>
<proteinExistence type="inferred from homology"/>
<organism evidence="15 16">
    <name type="scientific">Williamsia limnetica</name>
    <dbReference type="NCBI Taxonomy" id="882452"/>
    <lineage>
        <taxon>Bacteria</taxon>
        <taxon>Bacillati</taxon>
        <taxon>Actinomycetota</taxon>
        <taxon>Actinomycetes</taxon>
        <taxon>Mycobacteriales</taxon>
        <taxon>Nocardiaceae</taxon>
        <taxon>Williamsia</taxon>
    </lineage>
</organism>
<keyword evidence="16" id="KW-1185">Reference proteome</keyword>
<gene>
    <name evidence="15" type="ORF">DFR67_101198</name>
</gene>
<evidence type="ECO:0000256" key="8">
    <source>
        <dbReference type="ARBA" id="ARBA00022881"/>
    </source>
</evidence>
<name>A0A318RPI9_WILLI</name>
<evidence type="ECO:0000256" key="5">
    <source>
        <dbReference type="ARBA" id="ARBA00022763"/>
    </source>
</evidence>
<evidence type="ECO:0000256" key="1">
    <source>
        <dbReference type="ARBA" id="ARBA00004496"/>
    </source>
</evidence>
<comment type="subcellular location">
    <subcellularLocation>
        <location evidence="1">Cytoplasm</location>
    </subcellularLocation>
</comment>
<dbReference type="Gene3D" id="1.20.1580.10">
    <property type="entry name" value="ABC transporter ATPase like domain"/>
    <property type="match status" value="2"/>
</dbReference>
<dbReference type="OrthoDB" id="9809851at2"/>
<accession>A0A318RPI9</accession>
<dbReference type="EMBL" id="QJSP01000001">
    <property type="protein sequence ID" value="PYE20807.1"/>
    <property type="molecule type" value="Genomic_DNA"/>
</dbReference>
<dbReference type="GO" id="GO:0006281">
    <property type="term" value="P:DNA repair"/>
    <property type="evidence" value="ECO:0007669"/>
    <property type="project" value="UniProtKB-KW"/>
</dbReference>
<dbReference type="SUPFAM" id="SSF52540">
    <property type="entry name" value="P-loop containing nucleoside triphosphate hydrolases"/>
    <property type="match status" value="2"/>
</dbReference>
<dbReference type="GO" id="GO:0005737">
    <property type="term" value="C:cytoplasm"/>
    <property type="evidence" value="ECO:0007669"/>
    <property type="project" value="UniProtKB-SubCell"/>
</dbReference>
<dbReference type="Gene3D" id="3.40.50.300">
    <property type="entry name" value="P-loop containing nucleotide triphosphate hydrolases"/>
    <property type="match status" value="3"/>
</dbReference>
<keyword evidence="10" id="KW-0234">DNA repair</keyword>
<dbReference type="AlphaFoldDB" id="A0A318RPI9"/>
<dbReference type="InterPro" id="IPR017871">
    <property type="entry name" value="ABC_transporter-like_CS"/>
</dbReference>
<dbReference type="Proteomes" id="UP000247591">
    <property type="component" value="Unassembled WGS sequence"/>
</dbReference>
<dbReference type="InterPro" id="IPR003439">
    <property type="entry name" value="ABC_transporter-like_ATP-bd"/>
</dbReference>
<dbReference type="Pfam" id="PF00005">
    <property type="entry name" value="ABC_tran"/>
    <property type="match status" value="1"/>
</dbReference>
<dbReference type="InterPro" id="IPR027417">
    <property type="entry name" value="P-loop_NTPase"/>
</dbReference>